<reference evidence="1 2" key="1">
    <citation type="submission" date="2020-08" db="EMBL/GenBank/DDBJ databases">
        <title>Sequencing the genomes of 1000 actinobacteria strains.</title>
        <authorList>
            <person name="Klenk H.-P."/>
        </authorList>
    </citation>
    <scope>NUCLEOTIDE SEQUENCE [LARGE SCALE GENOMIC DNA]</scope>
    <source>
        <strain evidence="1 2">DSM 28796</strain>
    </source>
</reference>
<evidence type="ECO:0000313" key="1">
    <source>
        <dbReference type="EMBL" id="MBB5833214.1"/>
    </source>
</evidence>
<organism evidence="1 2">
    <name type="scientific">Brachybacterium aquaticum</name>
    <dbReference type="NCBI Taxonomy" id="1432564"/>
    <lineage>
        <taxon>Bacteria</taxon>
        <taxon>Bacillati</taxon>
        <taxon>Actinomycetota</taxon>
        <taxon>Actinomycetes</taxon>
        <taxon>Micrococcales</taxon>
        <taxon>Dermabacteraceae</taxon>
        <taxon>Brachybacterium</taxon>
    </lineage>
</organism>
<protein>
    <submittedName>
        <fullName evidence="1">Uncharacterized protein</fullName>
    </submittedName>
</protein>
<proteinExistence type="predicted"/>
<gene>
    <name evidence="1" type="ORF">HNR70_003027</name>
</gene>
<evidence type="ECO:0000313" key="2">
    <source>
        <dbReference type="Proteomes" id="UP000588158"/>
    </source>
</evidence>
<comment type="caution">
    <text evidence="1">The sequence shown here is derived from an EMBL/GenBank/DDBJ whole genome shotgun (WGS) entry which is preliminary data.</text>
</comment>
<dbReference type="RefSeq" id="WP_184326406.1">
    <property type="nucleotide sequence ID" value="NZ_JACHLZ010000001.1"/>
</dbReference>
<sequence>MNDYGAGWPLWDEEGGTGPRDWVLSPALEERLLAWAANFDAHFVHEHGFPTEEMAVKHRAEGEALLPWLRRELGEGYEVVADFWEA</sequence>
<dbReference type="Proteomes" id="UP000588158">
    <property type="component" value="Unassembled WGS sequence"/>
</dbReference>
<dbReference type="EMBL" id="JACHLZ010000001">
    <property type="protein sequence ID" value="MBB5833214.1"/>
    <property type="molecule type" value="Genomic_DNA"/>
</dbReference>
<accession>A0A841AJJ1</accession>
<name>A0A841AJJ1_9MICO</name>
<keyword evidence="2" id="KW-1185">Reference proteome</keyword>
<dbReference type="AlphaFoldDB" id="A0A841AJJ1"/>